<dbReference type="RefSeq" id="XP_032329823.1">
    <property type="nucleotide sequence ID" value="XM_032473932.1"/>
</dbReference>
<dbReference type="RefSeq" id="XP_032329824.1">
    <property type="nucleotide sequence ID" value="XM_032473933.1"/>
</dbReference>
<dbReference type="GeneID" id="116661562"/>
<dbReference type="AlphaFoldDB" id="A0A8B8SHW7"/>
<accession>A0A8B8SHW7</accession>
<evidence type="ECO:0000256" key="1">
    <source>
        <dbReference type="SAM" id="MobiDB-lite"/>
    </source>
</evidence>
<proteinExistence type="predicted"/>
<evidence type="ECO:0000313" key="5">
    <source>
        <dbReference type="RefSeq" id="XP_032329825.1"/>
    </source>
</evidence>
<evidence type="ECO:0000313" key="6">
    <source>
        <dbReference type="RefSeq" id="XP_032329826.1"/>
    </source>
</evidence>
<dbReference type="RefSeq" id="XP_032329826.1">
    <property type="nucleotide sequence ID" value="XM_032473935.1"/>
</dbReference>
<evidence type="ECO:0000313" key="2">
    <source>
        <dbReference type="Proteomes" id="UP000694856"/>
    </source>
</evidence>
<sequence length="443" mass="48521">MEWIPLEDSRKIKRWMGRHVDLSLLAPPSISLPPLFPSSPTPPIFSPSHLPPPSIPQCISQNPERIAGPPAHAHGWMPAGPRVRRSSSEPGISPSGCSALSPGPAQWRGRCSLGLRFSGCKAQLLLAETREKRAPTLSMLLSPLSVFLPQDENTPGTLTHRVVTGCQLPAENGVLCSWPLTCSPLERYSGASRGLHDVRHHSRRRAEVLAGTRLTCVEPDAEPEVLCSASVICHYPAETCCQAGAQRFQGSSLPAEATNRHRPGGGSSGFSSIGYYQILNGELAEQLRTDVALYPSYEDCGTVEKRIKDFIESLFIVLESEHLDRAANNFGDKIPLLCIPFEKRDLVGLDTDSRSWSLLCNSTLADVMVVSVLVGSHLGTPRSHADSPESLNRGYRTVENRRKPIHVRKPRMHKQIIPIFPILPQPQEPLFSLCGFACAGHFI</sequence>
<name>A0A8B8SHW7_CAMFR</name>
<evidence type="ECO:0000313" key="8">
    <source>
        <dbReference type="RefSeq" id="XP_032329828.1"/>
    </source>
</evidence>
<evidence type="ECO:0000313" key="7">
    <source>
        <dbReference type="RefSeq" id="XP_032329827.1"/>
    </source>
</evidence>
<reference evidence="3 4" key="1">
    <citation type="submission" date="2025-04" db="UniProtKB">
        <authorList>
            <consortium name="RefSeq"/>
        </authorList>
    </citation>
    <scope>IDENTIFICATION</scope>
    <source>
        <tissue evidence="3 4">Ear skin</tissue>
    </source>
</reference>
<gene>
    <name evidence="3 4 5 6 7 8" type="primary">LOC116661562</name>
</gene>
<feature type="region of interest" description="Disordered" evidence="1">
    <location>
        <begin position="43"/>
        <end position="102"/>
    </location>
</feature>
<dbReference type="Proteomes" id="UP000694856">
    <property type="component" value="Chromosome 35"/>
</dbReference>
<protein>
    <submittedName>
        <fullName evidence="3 4">Uncharacterized protein LOC116661562 isoform X1</fullName>
    </submittedName>
</protein>
<keyword evidence="2" id="KW-1185">Reference proteome</keyword>
<dbReference type="RefSeq" id="XP_032329828.1">
    <property type="nucleotide sequence ID" value="XM_032473937.1"/>
</dbReference>
<dbReference type="KEGG" id="cfr:116661562"/>
<dbReference type="RefSeq" id="XP_032329827.1">
    <property type="nucleotide sequence ID" value="XM_032473936.1"/>
</dbReference>
<feature type="compositionally biased region" description="Pro residues" evidence="1">
    <location>
        <begin position="43"/>
        <end position="55"/>
    </location>
</feature>
<organism evidence="2 6">
    <name type="scientific">Camelus ferus</name>
    <name type="common">Wild bactrian camel</name>
    <name type="synonym">Camelus bactrianus ferus</name>
    <dbReference type="NCBI Taxonomy" id="419612"/>
    <lineage>
        <taxon>Eukaryota</taxon>
        <taxon>Metazoa</taxon>
        <taxon>Chordata</taxon>
        <taxon>Craniata</taxon>
        <taxon>Vertebrata</taxon>
        <taxon>Euteleostomi</taxon>
        <taxon>Mammalia</taxon>
        <taxon>Eutheria</taxon>
        <taxon>Laurasiatheria</taxon>
        <taxon>Artiodactyla</taxon>
        <taxon>Tylopoda</taxon>
        <taxon>Camelidae</taxon>
        <taxon>Camelus</taxon>
    </lineage>
</organism>
<evidence type="ECO:0000313" key="4">
    <source>
        <dbReference type="RefSeq" id="XP_032329824.1"/>
    </source>
</evidence>
<dbReference type="RefSeq" id="XP_032329825.1">
    <property type="nucleotide sequence ID" value="XM_032473934.1"/>
</dbReference>
<evidence type="ECO:0000313" key="3">
    <source>
        <dbReference type="RefSeq" id="XP_032329823.1"/>
    </source>
</evidence>